<evidence type="ECO:0000256" key="1">
    <source>
        <dbReference type="ARBA" id="ARBA00005947"/>
    </source>
</evidence>
<name>A0A162K0A1_9PROT</name>
<dbReference type="GeneID" id="97240225"/>
<dbReference type="InterPro" id="IPR023696">
    <property type="entry name" value="Ureohydrolase_dom_sf"/>
</dbReference>
<dbReference type="InterPro" id="IPR000286">
    <property type="entry name" value="HDACs"/>
</dbReference>
<dbReference type="CDD" id="cd09993">
    <property type="entry name" value="HDAC_classIV"/>
    <property type="match status" value="1"/>
</dbReference>
<proteinExistence type="inferred from homology"/>
<dbReference type="EMBL" id="LPZR01000203">
    <property type="protein sequence ID" value="KYO50224.1"/>
    <property type="molecule type" value="Genomic_DNA"/>
</dbReference>
<dbReference type="InterPro" id="IPR037138">
    <property type="entry name" value="His_deacetylse_dom_sf"/>
</dbReference>
<dbReference type="GO" id="GO:0016787">
    <property type="term" value="F:hydrolase activity"/>
    <property type="evidence" value="ECO:0007669"/>
    <property type="project" value="UniProtKB-KW"/>
</dbReference>
<dbReference type="SUPFAM" id="SSF52768">
    <property type="entry name" value="Arginase/deacetylase"/>
    <property type="match status" value="1"/>
</dbReference>
<evidence type="ECO:0000256" key="2">
    <source>
        <dbReference type="ARBA" id="ARBA00022801"/>
    </source>
</evidence>
<organism evidence="4 5">
    <name type="scientific">Tistrella mobilis</name>
    <dbReference type="NCBI Taxonomy" id="171437"/>
    <lineage>
        <taxon>Bacteria</taxon>
        <taxon>Pseudomonadati</taxon>
        <taxon>Pseudomonadota</taxon>
        <taxon>Alphaproteobacteria</taxon>
        <taxon>Geminicoccales</taxon>
        <taxon>Geminicoccaceae</taxon>
        <taxon>Tistrella</taxon>
    </lineage>
</organism>
<sequence>MSLSLVHHSCYTVPFPPRHRFPIGKFAALKAHLDRGPFADRFRHIVPEPAEAALLERAHTPDYVADVLACRLDPTAVRRIGVPVTPPVVMRATASVGGTVAAVEAALARGIASNTAGGSHHAHAGFGAGFCVFNDVAVAACHAHATGQAGRVVIIDLDVHQGDGTARILEDQPWAVTFSMHGARNFPVRKARSTIDIELPDGTGDAAYLDQLEDALPGLLDAPRPDLVIYLAGVDPHRDDRLGRLALTDRGLAAREHLVLDRCLARGIPVATVLGGGYDEDVEALARRHALAIETAVRLAEAYRL</sequence>
<dbReference type="RefSeq" id="WP_062768591.1">
    <property type="nucleotide sequence ID" value="NZ_CP121045.1"/>
</dbReference>
<dbReference type="AlphaFoldDB" id="A0A162K0A1"/>
<dbReference type="InterPro" id="IPR044150">
    <property type="entry name" value="HDAC_classIV"/>
</dbReference>
<feature type="domain" description="Histone deacetylase" evidence="3">
    <location>
        <begin position="22"/>
        <end position="286"/>
    </location>
</feature>
<evidence type="ECO:0000313" key="4">
    <source>
        <dbReference type="EMBL" id="KYO50224.1"/>
    </source>
</evidence>
<dbReference type="PRINTS" id="PR01270">
    <property type="entry name" value="HDASUPER"/>
</dbReference>
<comment type="caution">
    <text evidence="4">The sequence shown here is derived from an EMBL/GenBank/DDBJ whole genome shotgun (WGS) entry which is preliminary data.</text>
</comment>
<dbReference type="GO" id="GO:0004407">
    <property type="term" value="F:histone deacetylase activity"/>
    <property type="evidence" value="ECO:0007669"/>
    <property type="project" value="InterPro"/>
</dbReference>
<dbReference type="GO" id="GO:0040029">
    <property type="term" value="P:epigenetic regulation of gene expression"/>
    <property type="evidence" value="ECO:0007669"/>
    <property type="project" value="TreeGrafter"/>
</dbReference>
<protein>
    <submittedName>
        <fullName evidence="4">Histone deacetylase</fullName>
    </submittedName>
</protein>
<keyword evidence="2" id="KW-0378">Hydrolase</keyword>
<dbReference type="PANTHER" id="PTHR10625">
    <property type="entry name" value="HISTONE DEACETYLASE HDAC1-RELATED"/>
    <property type="match status" value="1"/>
</dbReference>
<dbReference type="PANTHER" id="PTHR10625:SF19">
    <property type="entry name" value="HISTONE DEACETYLASE 12"/>
    <property type="match status" value="1"/>
</dbReference>
<accession>A0A162K0A1</accession>
<evidence type="ECO:0000313" key="5">
    <source>
        <dbReference type="Proteomes" id="UP000075787"/>
    </source>
</evidence>
<gene>
    <name evidence="4" type="ORF">AUP44_13870</name>
</gene>
<reference evidence="4 5" key="1">
    <citation type="submission" date="2015-12" db="EMBL/GenBank/DDBJ databases">
        <title>Genome sequence of Tistrella mobilis MCCC 1A02139.</title>
        <authorList>
            <person name="Lu L."/>
            <person name="Lai Q."/>
            <person name="Shao Z."/>
            <person name="Qian P."/>
        </authorList>
    </citation>
    <scope>NUCLEOTIDE SEQUENCE [LARGE SCALE GENOMIC DNA]</scope>
    <source>
        <strain evidence="4 5">MCCC 1A02139</strain>
    </source>
</reference>
<evidence type="ECO:0000259" key="3">
    <source>
        <dbReference type="Pfam" id="PF00850"/>
    </source>
</evidence>
<comment type="similarity">
    <text evidence="1">Belongs to the histone deacetylase family.</text>
</comment>
<dbReference type="Proteomes" id="UP000075787">
    <property type="component" value="Unassembled WGS sequence"/>
</dbReference>
<dbReference type="Gene3D" id="3.40.800.20">
    <property type="entry name" value="Histone deacetylase domain"/>
    <property type="match status" value="1"/>
</dbReference>
<dbReference type="Pfam" id="PF00850">
    <property type="entry name" value="Hist_deacetyl"/>
    <property type="match status" value="1"/>
</dbReference>
<dbReference type="InterPro" id="IPR023801">
    <property type="entry name" value="His_deacetylse_dom"/>
</dbReference>